<evidence type="ECO:0000256" key="2">
    <source>
        <dbReference type="ARBA" id="ARBA00022692"/>
    </source>
</evidence>
<dbReference type="GO" id="GO:0046583">
    <property type="term" value="F:monoatomic cation efflux transmembrane transporter activity"/>
    <property type="evidence" value="ECO:0007669"/>
    <property type="project" value="TreeGrafter"/>
</dbReference>
<feature type="transmembrane region" description="Helical" evidence="6">
    <location>
        <begin position="126"/>
        <end position="145"/>
    </location>
</feature>
<reference evidence="7 8" key="2">
    <citation type="journal article" date="2012" name="J. Bacteriol.">
        <title>Complete genome sequences of six strains of the genus Methylobacterium.</title>
        <authorList>
            <person name="Marx C.J."/>
            <person name="Bringel F."/>
            <person name="Chistoserdova L."/>
            <person name="Moulin L."/>
            <person name="Farhan Ul Haque M."/>
            <person name="Fleischman D.E."/>
            <person name="Gruffaz C."/>
            <person name="Jourand P."/>
            <person name="Knief C."/>
            <person name="Lee M.C."/>
            <person name="Muller E.E."/>
            <person name="Nadalig T."/>
            <person name="Peyraud R."/>
            <person name="Roselli S."/>
            <person name="Russ L."/>
            <person name="Goodwin L.A."/>
            <person name="Ivanova N."/>
            <person name="Kyrpides N."/>
            <person name="Lajus A."/>
            <person name="Land M.L."/>
            <person name="Medigue C."/>
            <person name="Mikhailova N."/>
            <person name="Nolan M."/>
            <person name="Woyke T."/>
            <person name="Stolyar S."/>
            <person name="Vorholt J.A."/>
            <person name="Vuilleumier S."/>
        </authorList>
    </citation>
    <scope>NUCLEOTIDE SEQUENCE [LARGE SCALE GENOMIC DNA]</scope>
    <source>
        <strain evidence="8">CM4 / NCIMB 13688</strain>
        <plasmid evidence="7 8">pCMU01</plasmid>
    </source>
</reference>
<dbReference type="InterPro" id="IPR004695">
    <property type="entry name" value="SLAC1/Mae1/Ssu1/TehA"/>
</dbReference>
<gene>
    <name evidence="7" type="ordered locus">Mchl_5718</name>
</gene>
<keyword evidence="7" id="KW-0614">Plasmid</keyword>
<dbReference type="EMBL" id="CP001299">
    <property type="protein sequence ID" value="ACK86432.1"/>
    <property type="molecule type" value="Genomic_DNA"/>
</dbReference>
<dbReference type="InterPro" id="IPR038665">
    <property type="entry name" value="Voltage-dep_anion_channel_sf"/>
</dbReference>
<name>B7L3M4_METC4</name>
<dbReference type="KEGG" id="mch:Mchl_5718"/>
<feature type="region of interest" description="Disordered" evidence="5">
    <location>
        <begin position="1"/>
        <end position="23"/>
    </location>
</feature>
<dbReference type="Proteomes" id="UP000002385">
    <property type="component" value="Plasmid pCMU01"/>
</dbReference>
<evidence type="ECO:0000256" key="4">
    <source>
        <dbReference type="ARBA" id="ARBA00023136"/>
    </source>
</evidence>
<evidence type="ECO:0000256" key="5">
    <source>
        <dbReference type="SAM" id="MobiDB-lite"/>
    </source>
</evidence>
<dbReference type="AlphaFoldDB" id="B7L3M4"/>
<keyword evidence="4 6" id="KW-0472">Membrane</keyword>
<sequence>MSEASPFAPITGTKGGSDDLDGRCEAPSQFLETNTGGIELPSRRSTRTAWRAFPLSLFTCVMGLASTGLAWREAGKVLSAAAVVGELILATAALVYVGLSAALGLRITYDRVGLAAELRHENEAPFAASVAIATMLIASALGPYAPLLSHGLWLCAVVVHLCVNALLVGQWLTGGYPGGPTPAWFIPLAGAVLAPVAGIPLGYWDLCWSIFGISIILWLMLTSVMLQRAASTQALAEAHWPSFAILVAPPAVGCLGYLELNQGVADAFARSLYAISAFFILVLIGIAHRLARQPFGMIWWSYTYPLSAFALASNKMSGRLRNLADVYLPEIAIALASGVVAIVIIRTLKLLSSPYSFRQLGWPEVIRLPAGVRLTRRIRRQRICR</sequence>
<organism evidence="7 8">
    <name type="scientific">Methylorubrum extorquens (strain CM4 / NCIMB 13688)</name>
    <name type="common">Methylobacterium extorquens</name>
    <dbReference type="NCBI Taxonomy" id="440085"/>
    <lineage>
        <taxon>Bacteria</taxon>
        <taxon>Pseudomonadati</taxon>
        <taxon>Pseudomonadota</taxon>
        <taxon>Alphaproteobacteria</taxon>
        <taxon>Hyphomicrobiales</taxon>
        <taxon>Methylobacteriaceae</taxon>
        <taxon>Methylorubrum</taxon>
    </lineage>
</organism>
<feature type="transmembrane region" description="Helical" evidence="6">
    <location>
        <begin position="326"/>
        <end position="348"/>
    </location>
</feature>
<accession>B7L3M4</accession>
<geneLocation type="plasmid" evidence="7 8">
    <name>pCMU01</name>
</geneLocation>
<feature type="transmembrane region" description="Helical" evidence="6">
    <location>
        <begin position="52"/>
        <end position="71"/>
    </location>
</feature>
<feature type="transmembrane region" description="Helical" evidence="6">
    <location>
        <begin position="297"/>
        <end position="314"/>
    </location>
</feature>
<proteinExistence type="predicted"/>
<evidence type="ECO:0000256" key="1">
    <source>
        <dbReference type="ARBA" id="ARBA00004141"/>
    </source>
</evidence>
<evidence type="ECO:0000256" key="6">
    <source>
        <dbReference type="SAM" id="Phobius"/>
    </source>
</evidence>
<feature type="transmembrane region" description="Helical" evidence="6">
    <location>
        <begin position="184"/>
        <end position="202"/>
    </location>
</feature>
<dbReference type="Gene3D" id="1.50.10.150">
    <property type="entry name" value="Voltage-dependent anion channel"/>
    <property type="match status" value="1"/>
</dbReference>
<keyword evidence="2 6" id="KW-0812">Transmembrane</keyword>
<evidence type="ECO:0000313" key="8">
    <source>
        <dbReference type="Proteomes" id="UP000002385"/>
    </source>
</evidence>
<dbReference type="RefSeq" id="WP_012606322.1">
    <property type="nucleotide sequence ID" value="NC_011758.1"/>
</dbReference>
<reference evidence="7 8" key="1">
    <citation type="submission" date="2008-12" db="EMBL/GenBank/DDBJ databases">
        <title>Complete sequence of plasmid1 of Methylobacterium chloromethanicum CM4.</title>
        <authorList>
            <consortium name="US DOE Joint Genome Institute"/>
            <person name="Lucas S."/>
            <person name="Copeland A."/>
            <person name="Lapidus A."/>
            <person name="Glavina del Rio T."/>
            <person name="Dalin E."/>
            <person name="Tice H."/>
            <person name="Bruce D."/>
            <person name="Goodwin L."/>
            <person name="Pitluck S."/>
            <person name="Chertkov O."/>
            <person name="Brettin T."/>
            <person name="Detter J.C."/>
            <person name="Han C."/>
            <person name="Larimer F."/>
            <person name="Land M."/>
            <person name="Hauser L."/>
            <person name="Kyrpides N."/>
            <person name="Mikhailova N."/>
            <person name="Marx C."/>
            <person name="Richardson P."/>
        </authorList>
    </citation>
    <scope>NUCLEOTIDE SEQUENCE [LARGE SCALE GENOMIC DNA]</scope>
    <source>
        <strain evidence="8">CM4 / NCIMB 13688</strain>
        <plasmid evidence="7 8">pCMU01</plasmid>
    </source>
</reference>
<evidence type="ECO:0000256" key="3">
    <source>
        <dbReference type="ARBA" id="ARBA00022989"/>
    </source>
</evidence>
<feature type="transmembrane region" description="Helical" evidence="6">
    <location>
        <begin position="238"/>
        <end position="258"/>
    </location>
</feature>
<dbReference type="GO" id="GO:0005886">
    <property type="term" value="C:plasma membrane"/>
    <property type="evidence" value="ECO:0007669"/>
    <property type="project" value="TreeGrafter"/>
</dbReference>
<dbReference type="PANTHER" id="PTHR37955:SF1">
    <property type="entry name" value="DEP DOMAIN-CONTAINING PROTEIN"/>
    <property type="match status" value="1"/>
</dbReference>
<feature type="transmembrane region" description="Helical" evidence="6">
    <location>
        <begin position="208"/>
        <end position="226"/>
    </location>
</feature>
<feature type="transmembrane region" description="Helical" evidence="6">
    <location>
        <begin position="270"/>
        <end position="290"/>
    </location>
</feature>
<feature type="transmembrane region" description="Helical" evidence="6">
    <location>
        <begin position="151"/>
        <end position="172"/>
    </location>
</feature>
<dbReference type="CDD" id="cd09323">
    <property type="entry name" value="TDT_SLAC1_like"/>
    <property type="match status" value="1"/>
</dbReference>
<feature type="transmembrane region" description="Helical" evidence="6">
    <location>
        <begin position="77"/>
        <end position="105"/>
    </location>
</feature>
<protein>
    <submittedName>
        <fullName evidence="7">C4-dicarboxylate transporter/malic acid transport protein</fullName>
    </submittedName>
</protein>
<evidence type="ECO:0000313" key="7">
    <source>
        <dbReference type="EMBL" id="ACK86432.1"/>
    </source>
</evidence>
<dbReference type="PANTHER" id="PTHR37955">
    <property type="entry name" value="TELLURITE RESISTANCE PROTEIN TEHA"/>
    <property type="match status" value="1"/>
</dbReference>
<dbReference type="InterPro" id="IPR052951">
    <property type="entry name" value="Tellurite_res_ion_channel"/>
</dbReference>
<dbReference type="Pfam" id="PF03595">
    <property type="entry name" value="SLAC1"/>
    <property type="match status" value="1"/>
</dbReference>
<comment type="subcellular location">
    <subcellularLocation>
        <location evidence="1">Membrane</location>
        <topology evidence="1">Multi-pass membrane protein</topology>
    </subcellularLocation>
</comment>
<dbReference type="HOGENOM" id="CLU_044414_0_0_5"/>
<keyword evidence="3 6" id="KW-1133">Transmembrane helix</keyword>